<feature type="domain" description="Laminin G" evidence="3">
    <location>
        <begin position="4278"/>
        <end position="4401"/>
    </location>
</feature>
<name>M4QE99_9CAUD</name>
<dbReference type="InterPro" id="IPR013320">
    <property type="entry name" value="ConA-like_dom_sf"/>
</dbReference>
<dbReference type="Gene3D" id="2.60.120.200">
    <property type="match status" value="2"/>
</dbReference>
<organism evidence="5 6">
    <name type="scientific">Cyanophage P-RSM3</name>
    <dbReference type="NCBI Taxonomy" id="536446"/>
    <lineage>
        <taxon>Viruses</taxon>
        <taxon>Duplodnaviria</taxon>
        <taxon>Heunggongvirae</taxon>
        <taxon>Uroviricota</taxon>
        <taxon>Caudoviricetes</taxon>
        <taxon>Pantevenvirales</taxon>
        <taxon>Kyanoviridae</taxon>
        <taxon>Ronodorvirus</taxon>
        <taxon>Ronodorvirus ssm4</taxon>
    </lineage>
</organism>
<accession>M4QE99</accession>
<dbReference type="Pfam" id="PF13385">
    <property type="entry name" value="Laminin_G_3"/>
    <property type="match status" value="2"/>
</dbReference>
<dbReference type="InterPro" id="IPR023366">
    <property type="entry name" value="ATP_synth_asu-like_sf"/>
</dbReference>
<dbReference type="InterPro" id="IPR006558">
    <property type="entry name" value="LamG-like"/>
</dbReference>
<gene>
    <name evidence="5" type="ORF">CPQG_00004</name>
</gene>
<dbReference type="EMBL" id="HQ634176">
    <property type="protein sequence ID" value="AGH26533.1"/>
    <property type="molecule type" value="Genomic_DNA"/>
</dbReference>
<dbReference type="SUPFAM" id="SSF49899">
    <property type="entry name" value="Concanavalin A-like lectins/glucanases"/>
    <property type="match status" value="2"/>
</dbReference>
<reference evidence="5 6" key="1">
    <citation type="submission" date="2010-11" db="EMBL/GenBank/DDBJ databases">
        <title>The Genome Sequence of Cyanophage P-RSM3.</title>
        <authorList>
            <consortium name="The Broad Institute Genome Sequencing Platform"/>
            <person name="Henn M.R."/>
            <person name="Sullivan M.S."/>
            <person name="Osburne M.S."/>
            <person name="Levin J."/>
            <person name="Malboeuf C."/>
            <person name="Casali M."/>
            <person name="Russ C."/>
            <person name="Lennon N."/>
            <person name="Chapman S.B."/>
            <person name="Erlich R."/>
            <person name="Young S.K."/>
            <person name="Yandava C."/>
            <person name="Zeng Q."/>
            <person name="Alvarado L."/>
            <person name="Anderson S."/>
            <person name="Berlin A."/>
            <person name="Chen Z."/>
            <person name="Freedman E."/>
            <person name="Gellesch M."/>
            <person name="Goldberg J."/>
            <person name="Green L."/>
            <person name="Griggs A."/>
            <person name="Gujja S."/>
            <person name="Heilman E.R."/>
            <person name="Heiman D."/>
            <person name="Hollinger A."/>
            <person name="Howarth C."/>
            <person name="Larson L."/>
            <person name="Mehta T."/>
            <person name="Pearson M."/>
            <person name="Roberts A."/>
            <person name="Ryan E."/>
            <person name="Saif S."/>
            <person name="Shea T."/>
            <person name="Shenoy N."/>
            <person name="Sisk P."/>
            <person name="Stolte C."/>
            <person name="Sykes S."/>
            <person name="White J."/>
            <person name="Yu Q."/>
            <person name="Coleman M.L."/>
            <person name="Huang K.H."/>
            <person name="Weigele P.R."/>
            <person name="DeFrancesco A.S."/>
            <person name="Kern S.E."/>
            <person name="Thompson L.R."/>
            <person name="Fu R."/>
            <person name="Hombeck B."/>
            <person name="Chisholm S.W."/>
            <person name="Haas B."/>
            <person name="Nusbaum C."/>
            <person name="Birren B."/>
        </authorList>
    </citation>
    <scope>NUCLEOTIDE SEQUENCE [LARGE SCALE GENOMIC DNA]</scope>
    <source>
        <strain evidence="5 6">P-RSM3</strain>
    </source>
</reference>
<keyword evidence="1" id="KW-0732">Signal</keyword>
<dbReference type="SMART" id="SM00282">
    <property type="entry name" value="LamG"/>
    <property type="match status" value="2"/>
</dbReference>
<evidence type="ECO:0000256" key="1">
    <source>
        <dbReference type="ARBA" id="ARBA00022729"/>
    </source>
</evidence>
<dbReference type="SMART" id="SM00560">
    <property type="entry name" value="LamGL"/>
    <property type="match status" value="1"/>
</dbReference>
<proteinExistence type="predicted"/>
<dbReference type="Pfam" id="PF14240">
    <property type="entry name" value="YHYH"/>
    <property type="match status" value="1"/>
</dbReference>
<evidence type="ECO:0000259" key="3">
    <source>
        <dbReference type="SMART" id="SM00282"/>
    </source>
</evidence>
<dbReference type="Gene3D" id="2.40.30.20">
    <property type="match status" value="1"/>
</dbReference>
<evidence type="ECO:0000313" key="5">
    <source>
        <dbReference type="EMBL" id="AGH26533.1"/>
    </source>
</evidence>
<feature type="domain" description="LamG-like jellyroll fold" evidence="4">
    <location>
        <begin position="4278"/>
        <end position="4411"/>
    </location>
</feature>
<evidence type="ECO:0000259" key="4">
    <source>
        <dbReference type="SMART" id="SM00560"/>
    </source>
</evidence>
<keyword evidence="2" id="KW-1015">Disulfide bond</keyword>
<dbReference type="Proteomes" id="UP000221149">
    <property type="component" value="Segment"/>
</dbReference>
<evidence type="ECO:0000313" key="6">
    <source>
        <dbReference type="Proteomes" id="UP000221149"/>
    </source>
</evidence>
<sequence>MTNINKVSSAIVAQTPEFIESDYPLFNRFLEYYYQSQEKTGLGQNILNNFLGYLDIDRLDVGILDGKTKLVEAIDATSDTIVVESIDQFIEKSGSILIGSEVIYYESTTSSPNIALSPGISYDQVKLKWVNLFSPINLFDGTTTQFNLVSQDNPIAPPSAQHLIVSVYGEVLTPGTDYTVNGTTITYASAPRTKIPSDDAINTFITYLDGFVENQIVPLDNISNSFGEGKTQFRITRSGIAYEPIVDEYVVAIYDKRLLIPKVDYFIDGADFIFATAPTNGRFLSLHSIEAPVPSFGSGAEGFARVNDLGQLTSISTNVNGSNYRFEYPPKVSISTTVGSGGAAQALVNGIKTVTLLNGGKGYSDTNPPVVQIESPTKTGSIQATLKATVENGSVTAVELLGSGSGYTFTPRITFRQPGGATVATPTISNGSISGGLTITNAGFGYTTPPVVYVDEPTGNNPIRASFQTVLASDGTIASITTINAGQGYTSVPRVAIVDPVGAQVLQTVVDGDGRVIRIDILDGGSGYDEVPSVYIVDNRVDGTGAYAGGTGATATAAIFNGAITDINVSAFGSGYSASNPPSVVIQAPTSAEASAEIGLNEVTGFKVNQSGKGYNKAQFTGCARAASGIVEYTEDGNAVFSNDTTAASATVDTEVKCLDALFVKRLLDKYTQQFLPDVPELDYKKIDVRTAIKTIKDFYSAKGTSFSIAYLFKLLYGETVSISYPKDQIIKPSAATWSIDTILRATKVSGLATDIQDGLLQQDADIADPNVKGASALVENYISIKTSTVEIFELVLSEETITGTFTVPYKTKLAEPLNQTDSIITVDSTIGWPERNGEFVIGTGSGAELVQYKEKSLNQFIECTRSVNGIVEDWDSATEVSSNFQVKINKDTPQEVVMNVVGIVDAQQTTLTDTGSYYLQGDKLTVSKLGGTGTSPLLTTWLYNVKKLITVSGITFGGVNNQSATVTCSNNHGLLVGDQVTVYGANPIIYNGTFTVTSRDSETVFQYALPQPAAIVPQGNILVSVDLNKGKSDTTTILNAIGPYTTNIQNSFFNDNYTYVASTGIPNYSIGPFPGSALLPGNQRKLNRFPTLPTTISTKSEISSGPIGTWVNGVSVWSYKSTQSKTFGAITNIAITNAGQGYDAASPPVITISGGGGTGATANVVVNGSISEITVTAGGSGYTSSPLVSIVGGGGSGAAATAIITKGAVSRILINSGGTGYTSQPSITIVGGGGTGAAGTASVRGPINTVNITNGGSSYTSAPTVSLSSGSGAVAQPIVQNGRIISIAIISAGSGYTTAPEVSIQGVGFGAVARATIDTDGENAGRVTSITIINRGIGYVQGTTLINMTSVGQDAVFTPSVFKWTYNLQATSVLDAAKGGVFEGYNNQYGGEYAHLSNPQKLRFILGDNLQEAVVGTITEQETQLQHSPIIGWAFDGNPIYGPYGYTDPTDQSSEITRLRTSYRVKPALVQTSNNPSPVRTAGPLLSVEAAGNFVEDYEYVFNLGDLDQYNGRFCKTPDYPTGRYCYFVTIDATEAGNPEFPYVLGPSFNSVVDTWNLSTSAVQQNIPTGVVRYRDPYENVDIDVERAPNASTNALTTEDGAILLFDPEDTNRDGQIDAEESAEVNLGQLFEESPLQLFDYFPKVRFDSKVDIEVETTNKFEDANVTGFTIENSGQSYQVNDRLVFDNTGTGGDGASARVSRIKGETVSAYTFESISGNNFGVLTTSSPHNLVAGDSIFVDYTPVMDNTNKQFTVRQYKGIEEIQITQTGSGYNTDIPPTIIIDSTSGQDGELEAIVTSVGSIDTVNIINSGSGYTSNPRVILSHPQIFKKADYYLSFINNNNYVKVNDTFVNDNKEVFICGKTKDASGNVVAFVSKLSATGVKEWSKTLELGSGLNYAEFNSLYVDGNDVWVVGINKPNSSILNAYNPDVILCKYTQAANGLSATLAFQKAYAGISGGTRADHITIIKKYSDTRYIIGGYTNTNSANPDDAFIASIDTSGNFAIKRKFASANKSERITDIICNYNSATGGQDVYFCMETASTVNALDVDVAVGKCQIGVNAITVDWINTYANSLHSMIDTSIAIDEFNEIYINATCRQKANDTDRDSIWVGKIDSTGALIWNYRYLTPGRDVTSCGKSAIDLFGDLNIAYTRDNNTNEYKTVDVLKIGYNGTIKNHTTTEFTADNIEGLQIHGLDVDTSGDVHTFGQTYWNRNEFVIPFTSSALTDTTTHYTAALTSTSDSFSYDTSGGWGKILGATTAAPSVWTNTNIKFAGTDLGQKLAGDWTLEFFIFKDATNSNVFSQPKETLFAIGDATVSTGGLHLYYDQSSAGPSGPLTLTITNSTTSINSAGSSLTSSQTNLYADNTWQAIAVTKSGDTFKAYVNGIEVLTGTISGTSLGAKDLYFGNIPGANGTLGQFRSNEQGQYHIDHLRLRNRAITPTVPSDILALPTAGAYGLTFNWVDDAWFADHMSRYDYIEYAGFGLKSDKNADAARLGNQGKKANTGITFTRTAVTPVIGSPLTINVNGYALGEAGYQSLDFDDSTTTMTEDTETLSHVQDIWSSRTATVPSPGSQKLKVTAVVKDRYYFKVTPTVKIDNVQALTINQAFNFSVGSKLVLKNDSGQFVNSGYIIRKDDTNNIVYLAVNNNAWSNDLNTGQLSTEQFNEQSNYGITGAIPNDINEISNYTFAEINNQTPGTFIINLDGFDLDGTVADVPATIALTAAGTGYPNTGDSVATTTTNGEASGLLVDYTASGGVIQSISIDSGGAAGSGYKVGDEVVVSGGNGDAKFTINSTTGNLDSFATFKPYSDADYSVRIDQVSGSSAYIVGSVVTIGSGAITWNSDYSQATISGLTGVLKITLVANLTKILQATAVANSDEVYVITNTSHYLSKGDMVYVDGNPTQTIGATSYDEYDGAFAVERVVSPLEFTYKLDQAALTAPATSASAVSIFVKSPTLKMYYGHQYLFDLSHSSMAGGNLSFAKDNLYKLEYSFNSIERVGTPGVTGGGQPTPTVKLKVDRNIVTNISYYFDPSRTGDDSPVVPGSYLDVVNSPYDGTFEISSIAGATITKGADILKFPLANEPEAAATISQASYTTSSTKAVGSIGDIRIVNPGGFYTKLPIVSGITSSRQIERVQINAPGTEYAVGTYNGVPITGDGEGGFVSITVADGTDAEGSTIPGQINNVVVTSPGKNYTTASIDINAIPGILGTGLTGSGAELVVVIPSAGTGASVFTKGANVGKIKKLKNNNFGYDYPHDYTLRPEISFPINAQLTSTSILDSITITDPGTGYSQAPAVIVTGGGGSGAIAEATIKNGRLDVIIVKDPGAGYSSTPTVSLRSSFNYVINLDLGLLQFAFPHGIANGAAVTLNVVDTGDGADFPLSAGAVGRLNGSTTYYAISGTANSLEDDQLKLAITAANAELGDALSFSNAGTGRQQVLTESFGGSAEANVITSTFLEGELVYQGDSLATATAQGFVSTNSGWQVGPRILKIVDYTGDFAENQRITGVISKSSGIITDLKIARGVLEIGSITRTTGQFIDDVGKPSEIIQKIQDSYYYQDFSYAVKSSTSISEWKEILIKNVHPASFKVFGELNLNEYGFIPNKETFFSLTKSVELAQEAIVPNIQNFALVEPVYTAFNNTEVLFRQKRLTSSENILTSVVQRIDDISNLFDGERTSFPLQVNQTNIVANANQLMIVLNGVVQTPGTAFSIQQDSIVFVEPPQPPASVKYVNVTINLIQTVDLTFTNISGIFPNIGNTVVGTSSNARLTVTKVTGNTITGFITQGTFILPTAGGGGELCTVSATGFSANIATRTADININNVTTGNFPAAADVTAGTVFTGATSGAQLTITQVVGTTISGTVTLGNFQTNEIITATLSGGAAFSGTTYTVTGGVASGGLFIFGEQVTNFDGDTAKVEQVNLQTGQEIPLAQLRYTVGLSTTSIEVVAYRTDNTAADAAVPAGTFTAGKNYQFGSEIVLVSAVTQGSESTTLTVTRAQNGTTAVSHQEDVPVYGTDISVTDQLTLSKTAGTYQSTPGLFDIQLNDYIIAAQSGVVAQVTASSVYQDPTTNEFIGQVNISPGSSFFGLLFNRITSQTYPNVVLDNIANSSVNIVDFTDNNTPFNENFPATEQINNYVITYDNASGALSEGEDIRNYKIEYGNSNGDFDSAEDAKIRKLTFTNQKGTGFFVAGQTIRIGSLAEGEGTKAEVVGYSQARKTVYLGKIGRCQYNGQDIHAITFAGNAQISTGSFKFGGSSLLLDGTGDYVNIAASSEFAWGTGAFTLEFWVNPDSSAISGTATLLDQRENATEVAVRVYLQAAQIRYNVNGSDLVTSGATTLNNATWYHVAIVRSGSTTKIWLNGVEVGTGTDSSNFATKPIRVGMDYNGANGFTGYIDELRVSNSNRYSSAFTSQTGIHQGDTNTKLLVHFDGSNGQTYTEDWSGFVSPAIGDEFNNDSILATSRTTGAPAGFVGRTHRYLNAADHILTNKELIKAEALYIMKQVFPAHTVKGGDSAQLARLEVLIQALVDDLRNGSNSHIWTTSASYINRTTNPISIATGTIEGDVPQEVYATEIVEKISKFVINNVPWDIQDTSHSFTQVYDGTLKDSDYPSAVNFTPTGATYNPATGDMVLTSNSHGLLSPREITASNATYTATTGVLGITSNGHNLQTGDRIKLKPNSITMTCTSDGNTVSQSYPRPDDPAGQGWMEVTRIDANNFSINVGKSPTVNYTVLDATYNGQTGFMTMDIGDNDLRTAWKYTPEGAAYNPSTGVMTITIANHGFYVGDRVMFDVYSLVFTCAQDSNATDHPYPRLTDPYYNKWLAISNVTTNTFDVNVGTSSNTTTHTFQYALPNSMVRSGETLRLSKDAVSFKCSQDNFKTIHSYPRTDDPGYNTSLPIWTNGTPLTATNASYNAQTGDMVITIPSHGLTTDNEIRIELNSLTFACTKDGNKTTHSYPRATDPAAQRWLRIEEKTDDTVKVNVGIGAVADQYVHTFVSALEHSIIKRDNTITVNIGKSPTVAYIPTGQGSYNATTGALVLTIGNHSLPAPTTHTVTNAVYVPSTGIMTLTIAGHNFSNGEKVKIADNSLRFTCAQDNNATNHDYPRSTDAVSNKWIPIFNVTTNTFDVQVLDNIPSTNVTAHTFVSATSGGVSKANSTIKLAPNSLVFTCTQDSNATEHLYPRSEQDRHTATTGTSYNPVTGIMTVTTAAAHGFRVGTPIMFQDLSLTFTCNEDNNATNHPYPRSTDYASNRWLFVETIPTTTTFTVQVLDKIPSTNTTTHTFVSATKGGIIEGDPAVAEAIPIDAVTSNSVTINVLNGYTPSNTTTHTLSGVVSHQYTPNGATYDATTGVMELTFATTNFTPTNATYNPTTGDMVLTIGSHTLKIGDTVRIQPNSITFTCTLDGNTAQKTYPRASSNDYAYNYDLTVTDETATTITVNVNGDGTPISDLSAHTFVSASTNAVQHGHQIKEYERIKLADGAVTFSCSMDGNSSNKAYPRATDPISGKWMEVFNVDYNKLSINVGKSPLRKFTPTHADYNPTTGFMTLTIGRHNLRRGTAVKIATNSITFRCAQDDYATDHSYPRTTDPNYNTAVTITDVTDDTITVQTLASTPSTNTSNHIFVSATADAITTGGNYSHTFVSASSNGVQRALVQTGGNYTHKFASGLANGVSTGGNYTHTFVSATSNGIDVAGDSVIISDNSLTFTCTKDGNATTHTYPRSTDPASAQVLPLTAHDANTFTINVGASKADDQYTHTWTASATNAVTKVFYSLSDCSDVITTQNNLVTILTDTLNNAILASPTDHLATVTSVSPAAEFIGGRVNGFKEVPFPVSYHDGTSDIIYTNQIDIDGQYRYRDAAYLIRQNASVIVDKATYDMLQRYPDLVLDLPGNNNGLSDAGTLQKKTDLTTIVQAIADDLEDGGNAKIVETANFYLGNNNEIRRVRLQVVQSIYAHDRLAVYIKEAITGDLTYDNTNDIITGDWDITGNNVSTYFDAVKTEVDALITTINDMIAPTDNDFDIGGDRLYFNRQYIVEEATGLTSSEFNYTLNGVSYTAFSYPGTGRTEIVVQNNLKDILLAMISDLQTGGQSSTITAMETYLNASLQIQTIEDELLAFIFAIEQVGVIGEHALNNILQDFNSGFTLPTGYAATKTDETAIRDSESPTTISNVITRFRELIKIAVNFLSPAKLAGRSAAKHVLYNYNYYKEEITNQVNSQFGTGQWIYDQFLTNITDDMVHDIVATDLTDKTTAYEITLTSNIGNYTVGEVIHSSNGAYAKVLEWNEDTTYLVVAPFVGTQWANGNTIVGRTSKAVGVVNTVAAGYDWYNKPTNVQTIAHARTLTSNITGQIAGANLFSNPEAIASDWTATEATITNNSIAAPDLTITSEKIVPSTNLALHTLNRDFSLTAFETFDSGVVKFDTTNESFDTGSISADANQTFTFSAFIKAGGYTSVRFQMSLDEGTSAVQRIFFDLNLSTGTIGSVFTPQGGMSNDSAGVVPLGNGWYRAFITTTFSFGFATLQNKIIINNASGSQNYAGNGTDGIYVWGVKLTKSALDPYQSGDGTVFYSDNEYNIKQYALNTLQTYMQAALDNTLTEPSPNAGFYKFYDSTEAANYNTKSMSRIIRSNIDIIRNQIKTGTYYTQITSQNGISVPTKLYGTRSLPVALGGGLNNADYMYGLSSNVYGELESIAENSGKVVQVYQRFRIDGDITDGPYTMNETVQKQGNASINGVVYGFFEDANYKYLDVKVTAGPWAITDNVVGANNSTTAQISAIESRLHIIDLQGNFVDNIPFKGYTSGNTAQPAGAFLKNEAAVTDNTGGTLTVDTATLNGTFETNSVVYPEASRQFLDVIKYDGLELKVGAKIASTGNVRFGISIISSLATFQVGNRLYKIANGTQDLNTYAIITGVDIANNFIYAQEFQGTLTNGDQVGDYGVGSFPQGYANITTKVVTAGSASATIQDVKTVGTLKRVYLSDVAGTFDVNDAIKSIDNYKAAISAKGDLKARVKRSFKGFDGVQTTFDLSQNNGTSYLPDPAGHLLIFINGILQPPGATNAYTAFSNQIQFTEAPELGASFTGFYVGKLRQLDDISFEFDSLRQSFNLKRNEVFYSLTLTDGVQSSSIRPENNIICSLNGVIQEPGIGFEIVGSRIIFSEIPRVGSTFVAFSYVGSEADVDAAEIVPPVEPGDDIRIQGETEDRTVAVIESSNSLITFDYLGSVFGQDAVATAALTTGFIKQVQVTGGGSGYTTRPTVRVDSISGFEGNIRALVGVGGVTLSNTGTGYQNPDIAVETSVPDDWTAPDLSQYGEEVVDPEIIT</sequence>
<dbReference type="InterPro" id="IPR001791">
    <property type="entry name" value="Laminin_G"/>
</dbReference>
<evidence type="ECO:0000256" key="2">
    <source>
        <dbReference type="ARBA" id="ARBA00023157"/>
    </source>
</evidence>
<dbReference type="InterPro" id="IPR025924">
    <property type="entry name" value="YHYH_dom"/>
</dbReference>
<evidence type="ECO:0008006" key="7">
    <source>
        <dbReference type="Google" id="ProtNLM"/>
    </source>
</evidence>
<protein>
    <recommendedName>
        <fullName evidence="7">YHYH domain-containing protein</fullName>
    </recommendedName>
</protein>
<feature type="domain" description="Laminin G" evidence="3">
    <location>
        <begin position="2306"/>
        <end position="2437"/>
    </location>
</feature>